<gene>
    <name evidence="3" type="ORF">GCM10011514_25630</name>
</gene>
<proteinExistence type="predicted"/>
<dbReference type="RefSeq" id="WP_188766499.1">
    <property type="nucleotide sequence ID" value="NZ_BMKK01000005.1"/>
</dbReference>
<keyword evidence="1" id="KW-0732">Signal</keyword>
<feature type="signal peptide" evidence="1">
    <location>
        <begin position="1"/>
        <end position="26"/>
    </location>
</feature>
<sequence>MKSYYQRKFKVAIIAIGLLSSGLFMNGCNKTKEEDPAPVAVVDTTTASTAIRWGKMTLVIAEKTPGNTPTYASRGFGYIGLTMYESIVGGNKAYLSMAGQLNGLTSLPKIDTTQKYNWALSLNAGQAWIIKNVYEQTSDVNKKSIDSLESKILAEYKAEKQDIIDRSVKYGQDVAKAIFEWSKTDGGYQGYNRNFTTDYMVPVGLGYWRTPSFSQSASTLPLHPYWGKNRTFATANNTLPIPKPIAYNASPYSQYYAQFLEVYAKNKVLTQEEKEIALFWGDDPSRTFTPPGHSYSIARIAVKTAKPTLIKAAQTYAMVGMSIADAFTNCWKAKYTYNAERPSTFIRTYIDGSWLSFWPEPPFPAFYSGHSVQSAASATVLTKLYGNEFKYTDDSHEGRGQDPLTFIFYKNRSYGSFWEAAEESAYSRFLGGIHCRSDNDTGLTEGRKIGQNINNLKWTK</sequence>
<dbReference type="InterPro" id="IPR000326">
    <property type="entry name" value="PAP2/HPO"/>
</dbReference>
<dbReference type="Proteomes" id="UP000609064">
    <property type="component" value="Unassembled WGS sequence"/>
</dbReference>
<dbReference type="EMBL" id="BMKK01000005">
    <property type="protein sequence ID" value="GGD60562.1"/>
    <property type="molecule type" value="Genomic_DNA"/>
</dbReference>
<dbReference type="CDD" id="cd03398">
    <property type="entry name" value="PAP2_haloperoxidase"/>
    <property type="match status" value="1"/>
</dbReference>
<dbReference type="SUPFAM" id="SSF48317">
    <property type="entry name" value="Acid phosphatase/Vanadium-dependent haloperoxidase"/>
    <property type="match status" value="1"/>
</dbReference>
<keyword evidence="4" id="KW-1185">Reference proteome</keyword>
<dbReference type="AlphaFoldDB" id="A0A917DRP2"/>
<evidence type="ECO:0000313" key="4">
    <source>
        <dbReference type="Proteomes" id="UP000609064"/>
    </source>
</evidence>
<accession>A0A917DRP2</accession>
<dbReference type="Gene3D" id="1.10.606.20">
    <property type="match status" value="1"/>
</dbReference>
<evidence type="ECO:0000313" key="3">
    <source>
        <dbReference type="EMBL" id="GGD60562.1"/>
    </source>
</evidence>
<reference evidence="3" key="2">
    <citation type="submission" date="2020-09" db="EMBL/GenBank/DDBJ databases">
        <authorList>
            <person name="Sun Q."/>
            <person name="Zhou Y."/>
        </authorList>
    </citation>
    <scope>NUCLEOTIDE SEQUENCE</scope>
    <source>
        <strain evidence="3">CGMCC 1.15958</strain>
    </source>
</reference>
<dbReference type="InterPro" id="IPR052559">
    <property type="entry name" value="V-haloperoxidase"/>
</dbReference>
<feature type="chain" id="PRO_5037620917" description="Phosphatidic acid phosphatase type 2/haloperoxidase domain-containing protein" evidence="1">
    <location>
        <begin position="27"/>
        <end position="460"/>
    </location>
</feature>
<comment type="caution">
    <text evidence="3">The sequence shown here is derived from an EMBL/GenBank/DDBJ whole genome shotgun (WGS) entry which is preliminary data.</text>
</comment>
<dbReference type="PANTHER" id="PTHR34599">
    <property type="entry name" value="PEROXIDASE-RELATED"/>
    <property type="match status" value="1"/>
</dbReference>
<protein>
    <recommendedName>
        <fullName evidence="2">Phosphatidic acid phosphatase type 2/haloperoxidase domain-containing protein</fullName>
    </recommendedName>
</protein>
<organism evidence="3 4">
    <name type="scientific">Emticicia aquatilis</name>
    <dbReference type="NCBI Taxonomy" id="1537369"/>
    <lineage>
        <taxon>Bacteria</taxon>
        <taxon>Pseudomonadati</taxon>
        <taxon>Bacteroidota</taxon>
        <taxon>Cytophagia</taxon>
        <taxon>Cytophagales</taxon>
        <taxon>Leadbetterellaceae</taxon>
        <taxon>Emticicia</taxon>
    </lineage>
</organism>
<dbReference type="InterPro" id="IPR036938">
    <property type="entry name" value="PAP2/HPO_sf"/>
</dbReference>
<dbReference type="PANTHER" id="PTHR34599:SF1">
    <property type="entry name" value="PHOSPHATIDIC ACID PHOSPHATASE TYPE 2_HALOPEROXIDASE DOMAIN-CONTAINING PROTEIN"/>
    <property type="match status" value="1"/>
</dbReference>
<reference evidence="3" key="1">
    <citation type="journal article" date="2014" name="Int. J. Syst. Evol. Microbiol.">
        <title>Complete genome sequence of Corynebacterium casei LMG S-19264T (=DSM 44701T), isolated from a smear-ripened cheese.</title>
        <authorList>
            <consortium name="US DOE Joint Genome Institute (JGI-PGF)"/>
            <person name="Walter F."/>
            <person name="Albersmeier A."/>
            <person name="Kalinowski J."/>
            <person name="Ruckert C."/>
        </authorList>
    </citation>
    <scope>NUCLEOTIDE SEQUENCE</scope>
    <source>
        <strain evidence="3">CGMCC 1.15958</strain>
    </source>
</reference>
<name>A0A917DRP2_9BACT</name>
<feature type="domain" description="Phosphatidic acid phosphatase type 2/haloperoxidase" evidence="2">
    <location>
        <begin position="319"/>
        <end position="442"/>
    </location>
</feature>
<evidence type="ECO:0000256" key="1">
    <source>
        <dbReference type="SAM" id="SignalP"/>
    </source>
</evidence>
<evidence type="ECO:0000259" key="2">
    <source>
        <dbReference type="Pfam" id="PF01569"/>
    </source>
</evidence>
<dbReference type="Pfam" id="PF01569">
    <property type="entry name" value="PAP2"/>
    <property type="match status" value="1"/>
</dbReference>